<keyword evidence="1" id="KW-0645">Protease</keyword>
<dbReference type="GO" id="GO:0006508">
    <property type="term" value="P:proteolysis"/>
    <property type="evidence" value="ECO:0007669"/>
    <property type="project" value="UniProtKB-KW"/>
</dbReference>
<gene>
    <name evidence="1" type="ORF">ALFOR1_20078</name>
</gene>
<dbReference type="Gene3D" id="1.10.390.10">
    <property type="entry name" value="Neutral Protease Domain 2"/>
    <property type="match status" value="1"/>
</dbReference>
<protein>
    <submittedName>
        <fullName evidence="1">Putative protease with the C-terminal PDZ domain</fullName>
    </submittedName>
</protein>
<dbReference type="RefSeq" id="WP_179981857.1">
    <property type="nucleotide sequence ID" value="NZ_LR812090.1"/>
</dbReference>
<evidence type="ECO:0000313" key="2">
    <source>
        <dbReference type="Proteomes" id="UP000509458"/>
    </source>
</evidence>
<dbReference type="AlphaFoldDB" id="A0A6T9XYY0"/>
<dbReference type="GO" id="GO:0008233">
    <property type="term" value="F:peptidase activity"/>
    <property type="evidence" value="ECO:0007669"/>
    <property type="project" value="UniProtKB-KW"/>
</dbReference>
<dbReference type="EMBL" id="LR812090">
    <property type="protein sequence ID" value="CAB9492646.1"/>
    <property type="molecule type" value="Genomic_DNA"/>
</dbReference>
<reference evidence="1 2" key="1">
    <citation type="submission" date="2020-06" db="EMBL/GenBank/DDBJ databases">
        <authorList>
            <person name="Duchaud E."/>
        </authorList>
    </citation>
    <scope>NUCLEOTIDE SEQUENCE [LARGE SCALE GENOMIC DNA]</scope>
    <source>
        <strain evidence="1">Alteromonas fortis</strain>
    </source>
</reference>
<dbReference type="InterPro" id="IPR027268">
    <property type="entry name" value="Peptidase_M4/M1_CTD_sf"/>
</dbReference>
<dbReference type="Proteomes" id="UP000509458">
    <property type="component" value="Chromosome"/>
</dbReference>
<keyword evidence="1" id="KW-0378">Hydrolase</keyword>
<dbReference type="SUPFAM" id="SSF55486">
    <property type="entry name" value="Metalloproteases ('zincins'), catalytic domain"/>
    <property type="match status" value="1"/>
</dbReference>
<evidence type="ECO:0000313" key="1">
    <source>
        <dbReference type="EMBL" id="CAB9492646.1"/>
    </source>
</evidence>
<name>A0A6T9XYY0_ALTMA</name>
<accession>A0A6T9XYY0</accession>
<organism evidence="1 2">
    <name type="scientific">Alteromonas macleodii</name>
    <name type="common">Pseudoalteromonas macleodii</name>
    <dbReference type="NCBI Taxonomy" id="28108"/>
    <lineage>
        <taxon>Bacteria</taxon>
        <taxon>Pseudomonadati</taxon>
        <taxon>Pseudomonadota</taxon>
        <taxon>Gammaproteobacteria</taxon>
        <taxon>Alteromonadales</taxon>
        <taxon>Alteromonadaceae</taxon>
        <taxon>Alteromonas/Salinimonas group</taxon>
        <taxon>Alteromonas</taxon>
    </lineage>
</organism>
<sequence length="454" mass="50522">MPSLRTIAHPFLILLVLVITNFTNGVSLASQVDTVIEKTQTESGATWELGYTLDKPSQQLVFVRNPDASRTTRWLPKSSDIEIAYDTISQQEIVRSKTGKPISKVSFVLTPTYKHLGKDYAPFSPFSNGGNAFHSGRLFACANTCEDEHNEWPITLKVPSGEHIVLNGRVVSGSASWVDKNNGRQVYVGKQQPIITDSAVALIDPALPESIQAKLEYDMPNIMAYFSHSLNPLSTEKPMLFASYAMVDGHSSQGGTLPNQIFMHWNRNDLDKRAENSDFANKTLWFFAHEAAHLYQPGNTAGVSENDEQSWLHEGSADYFAALAMKYLYEDANSYVKRRITHAFESCTQGLTQSTLADAYKNGHFNLYYSCGMVMHRAIDSVVQQKTLGEESLFTVWKRLQKAVSRGMPPGTATFLALLEPYNAPELIDAINNATSDNDKKAILGLQTLYRMGE</sequence>
<proteinExistence type="predicted"/>